<reference evidence="3 4" key="1">
    <citation type="submission" date="2015-02" db="EMBL/GenBank/DDBJ databases">
        <title>Draft genome of a novel marine cyanobacterium (Chroococcales) isolated from South Atlantic Ocean.</title>
        <authorList>
            <person name="Rigonato J."/>
            <person name="Alvarenga D.O."/>
            <person name="Branco L.H."/>
            <person name="Varani A.M."/>
            <person name="Brandini F.P."/>
            <person name="Fiore M.F."/>
        </authorList>
    </citation>
    <scope>NUCLEOTIDE SEQUENCE [LARGE SCALE GENOMIC DNA]</scope>
    <source>
        <strain evidence="3 4">CENA595</strain>
    </source>
</reference>
<dbReference type="PATRIC" id="fig|1618023.3.peg.716"/>
<evidence type="ECO:0000313" key="3">
    <source>
        <dbReference type="EMBL" id="KJH72776.1"/>
    </source>
</evidence>
<dbReference type="Proteomes" id="UP000032452">
    <property type="component" value="Unassembled WGS sequence"/>
</dbReference>
<evidence type="ECO:0000259" key="2">
    <source>
        <dbReference type="PROSITE" id="PS51549"/>
    </source>
</evidence>
<comment type="caution">
    <text evidence="3">The sequence shown here is derived from an EMBL/GenBank/DDBJ whole genome shotgun (WGS) entry which is preliminary data.</text>
</comment>
<evidence type="ECO:0000256" key="1">
    <source>
        <dbReference type="SAM" id="SignalP"/>
    </source>
</evidence>
<dbReference type="RefSeq" id="WP_045053389.1">
    <property type="nucleotide sequence ID" value="NZ_CAWMDP010000011.1"/>
</dbReference>
<dbReference type="STRING" id="1618023.UH38_04245"/>
<evidence type="ECO:0000313" key="4">
    <source>
        <dbReference type="Proteomes" id="UP000032452"/>
    </source>
</evidence>
<dbReference type="EMBL" id="JYON01000003">
    <property type="protein sequence ID" value="KJH72776.1"/>
    <property type="molecule type" value="Genomic_DNA"/>
</dbReference>
<dbReference type="PROSITE" id="PS51549">
    <property type="entry name" value="DM13"/>
    <property type="match status" value="1"/>
</dbReference>
<gene>
    <name evidence="3" type="ORF">UH38_04245</name>
</gene>
<organism evidence="3 4">
    <name type="scientific">Aliterella atlantica CENA595</name>
    <dbReference type="NCBI Taxonomy" id="1618023"/>
    <lineage>
        <taxon>Bacteria</taxon>
        <taxon>Bacillati</taxon>
        <taxon>Cyanobacteriota</taxon>
        <taxon>Cyanophyceae</taxon>
        <taxon>Chroococcidiopsidales</taxon>
        <taxon>Aliterellaceae</taxon>
        <taxon>Aliterella</taxon>
    </lineage>
</organism>
<dbReference type="AlphaFoldDB" id="A0A0D8ZZZ2"/>
<keyword evidence="1" id="KW-0732">Signal</keyword>
<dbReference type="OrthoDB" id="463944at2"/>
<dbReference type="PROSITE" id="PS51257">
    <property type="entry name" value="PROKAR_LIPOPROTEIN"/>
    <property type="match status" value="1"/>
</dbReference>
<name>A0A0D8ZZZ2_9CYAN</name>
<feature type="chain" id="PRO_5002337571" description="DM13 domain-containing protein" evidence="1">
    <location>
        <begin position="22"/>
        <end position="165"/>
    </location>
</feature>
<dbReference type="InterPro" id="IPR019545">
    <property type="entry name" value="DM13_domain"/>
</dbReference>
<dbReference type="Pfam" id="PF10517">
    <property type="entry name" value="DM13"/>
    <property type="match status" value="1"/>
</dbReference>
<protein>
    <recommendedName>
        <fullName evidence="2">DM13 domain-containing protein</fullName>
    </recommendedName>
</protein>
<keyword evidence="4" id="KW-1185">Reference proteome</keyword>
<feature type="domain" description="DM13" evidence="2">
    <location>
        <begin position="43"/>
        <end position="159"/>
    </location>
</feature>
<feature type="signal peptide" evidence="1">
    <location>
        <begin position="1"/>
        <end position="21"/>
    </location>
</feature>
<sequence>MKLNYLLILGAITLTCGCATQASLTQPQLQPTTASPVSSTPKQSIKSGTFVAGEHETTGGARIVRENGKYYLELDKTFKTSPSGPDLFVILHRSDDVLATTQPPVYPLKNGDYVVLARLQNYSGAQRYAIASNINLANYQSAAIWCRQFNATFGTAKLSVSLPKK</sequence>
<accession>A0A0D8ZZZ2</accession>
<proteinExistence type="predicted"/>